<accession>A0A1H9DQS6</accession>
<organism evidence="1 2">
    <name type="scientific">Amphritea atlantica</name>
    <dbReference type="NCBI Taxonomy" id="355243"/>
    <lineage>
        <taxon>Bacteria</taxon>
        <taxon>Pseudomonadati</taxon>
        <taxon>Pseudomonadota</taxon>
        <taxon>Gammaproteobacteria</taxon>
        <taxon>Oceanospirillales</taxon>
        <taxon>Oceanospirillaceae</taxon>
        <taxon>Amphritea</taxon>
    </lineage>
</organism>
<dbReference type="Pfam" id="PF11216">
    <property type="entry name" value="DUF3012"/>
    <property type="match status" value="1"/>
</dbReference>
<keyword evidence="2" id="KW-1185">Reference proteome</keyword>
<gene>
    <name evidence="1" type="ORF">SAMN03080615_00648</name>
</gene>
<dbReference type="OrthoDB" id="5609437at2"/>
<dbReference type="Proteomes" id="UP000198749">
    <property type="component" value="Unassembled WGS sequence"/>
</dbReference>
<dbReference type="STRING" id="355243.SAMN03080615_00648"/>
<evidence type="ECO:0000313" key="1">
    <source>
        <dbReference type="EMBL" id="SEQ15048.1"/>
    </source>
</evidence>
<evidence type="ECO:0000313" key="2">
    <source>
        <dbReference type="Proteomes" id="UP000198749"/>
    </source>
</evidence>
<dbReference type="PROSITE" id="PS51257">
    <property type="entry name" value="PROKAR_LIPOPROTEIN"/>
    <property type="match status" value="1"/>
</dbReference>
<protein>
    <recommendedName>
        <fullName evidence="3">DUF3012 domain-containing protein</fullName>
    </recommendedName>
</protein>
<proteinExistence type="predicted"/>
<dbReference type="AlphaFoldDB" id="A0A1H9DQS6"/>
<dbReference type="RefSeq" id="WP_091353817.1">
    <property type="nucleotide sequence ID" value="NZ_AP025284.1"/>
</dbReference>
<dbReference type="InterPro" id="IPR021379">
    <property type="entry name" value="DUF3012"/>
</dbReference>
<dbReference type="EMBL" id="FOGB01000001">
    <property type="protein sequence ID" value="SEQ15048.1"/>
    <property type="molecule type" value="Genomic_DNA"/>
</dbReference>
<sequence>MNKIKQLSFVMMMGVAVVSMQGCSPEVGTKAWCEELKEKPKGDWTANEAKDFAKHCIF</sequence>
<name>A0A1H9DQS6_9GAMM</name>
<evidence type="ECO:0008006" key="3">
    <source>
        <dbReference type="Google" id="ProtNLM"/>
    </source>
</evidence>
<reference evidence="2" key="1">
    <citation type="submission" date="2016-10" db="EMBL/GenBank/DDBJ databases">
        <authorList>
            <person name="Varghese N."/>
            <person name="Submissions S."/>
        </authorList>
    </citation>
    <scope>NUCLEOTIDE SEQUENCE [LARGE SCALE GENOMIC DNA]</scope>
    <source>
        <strain evidence="2">DSM 18887</strain>
    </source>
</reference>